<keyword evidence="2" id="KW-0479">Metal-binding</keyword>
<feature type="domain" description="HMA" evidence="7">
    <location>
        <begin position="7"/>
        <end position="71"/>
    </location>
</feature>
<dbReference type="GO" id="GO:0046872">
    <property type="term" value="F:metal ion binding"/>
    <property type="evidence" value="ECO:0007669"/>
    <property type="project" value="UniProtKB-KW"/>
</dbReference>
<evidence type="ECO:0000256" key="2">
    <source>
        <dbReference type="ARBA" id="ARBA00022723"/>
    </source>
</evidence>
<feature type="compositionally biased region" description="Polar residues" evidence="6">
    <location>
        <begin position="142"/>
        <end position="163"/>
    </location>
</feature>
<accession>A0A438EBL1</accession>
<evidence type="ECO:0000256" key="1">
    <source>
        <dbReference type="ARBA" id="ARBA00022481"/>
    </source>
</evidence>
<dbReference type="InterPro" id="IPR006121">
    <property type="entry name" value="HMA_dom"/>
</dbReference>
<dbReference type="CDD" id="cd00371">
    <property type="entry name" value="HMA"/>
    <property type="match status" value="1"/>
</dbReference>
<feature type="compositionally biased region" description="Basic and acidic residues" evidence="6">
    <location>
        <begin position="116"/>
        <end position="141"/>
    </location>
</feature>
<keyword evidence="4" id="KW-0636">Prenylation</keyword>
<dbReference type="PANTHER" id="PTHR45868">
    <property type="entry name" value="HEAVY METAL-ASSOCIATED ISOPRENYLATED PLANT PROTEIN 33-RELATED"/>
    <property type="match status" value="1"/>
</dbReference>
<keyword evidence="3" id="KW-0449">Lipoprotein</keyword>
<evidence type="ECO:0000313" key="9">
    <source>
        <dbReference type="Proteomes" id="UP000288805"/>
    </source>
</evidence>
<evidence type="ECO:0000313" key="8">
    <source>
        <dbReference type="EMBL" id="RVW45064.1"/>
    </source>
</evidence>
<evidence type="ECO:0000259" key="7">
    <source>
        <dbReference type="PROSITE" id="PS50846"/>
    </source>
</evidence>
<evidence type="ECO:0000256" key="4">
    <source>
        <dbReference type="ARBA" id="ARBA00023289"/>
    </source>
</evidence>
<dbReference type="AlphaFoldDB" id="A0A438EBL1"/>
<dbReference type="Pfam" id="PF00403">
    <property type="entry name" value="HMA"/>
    <property type="match status" value="1"/>
</dbReference>
<proteinExistence type="inferred from homology"/>
<comment type="similarity">
    <text evidence="5">Belongs to the HIPP family.</text>
</comment>
<dbReference type="InterPro" id="IPR036163">
    <property type="entry name" value="HMA_dom_sf"/>
</dbReference>
<organism evidence="8 9">
    <name type="scientific">Vitis vinifera</name>
    <name type="common">Grape</name>
    <dbReference type="NCBI Taxonomy" id="29760"/>
    <lineage>
        <taxon>Eukaryota</taxon>
        <taxon>Viridiplantae</taxon>
        <taxon>Streptophyta</taxon>
        <taxon>Embryophyta</taxon>
        <taxon>Tracheophyta</taxon>
        <taxon>Spermatophyta</taxon>
        <taxon>Magnoliopsida</taxon>
        <taxon>eudicotyledons</taxon>
        <taxon>Gunneridae</taxon>
        <taxon>Pentapetalae</taxon>
        <taxon>rosids</taxon>
        <taxon>Vitales</taxon>
        <taxon>Vitaceae</taxon>
        <taxon>Viteae</taxon>
        <taxon>Vitis</taxon>
    </lineage>
</organism>
<dbReference type="Gene3D" id="3.30.70.100">
    <property type="match status" value="1"/>
</dbReference>
<dbReference type="PROSITE" id="PS50846">
    <property type="entry name" value="HMA_2"/>
    <property type="match status" value="1"/>
</dbReference>
<keyword evidence="1" id="KW-0488">Methylation</keyword>
<evidence type="ECO:0000256" key="6">
    <source>
        <dbReference type="SAM" id="MobiDB-lite"/>
    </source>
</evidence>
<sequence length="255" mass="27717">MAKEVDLKKVELKVTVNCCDGCKRKVKKVLQSIEGVLKTEIDPLQPKVTVVGNVDPKILIKKLQRCGKQAEIWSSGNQNSGKQNKETDTALAKEKEKSKSGCEEAKCSDSSATANEKSKESSKGGDGGENKDSKKEQKESNSCDNTNSTSLKLTKSENSPLPPQVNFTMHPSMLHETGNIRSCTQHCCMVEPCAITLPYYAIHSYTAPAPTLVPTCCSQGLYNLERSVSQPPLQTPVAHVGDYFSVENTVGCCVM</sequence>
<name>A0A438EBL1_VITVI</name>
<dbReference type="Proteomes" id="UP000288805">
    <property type="component" value="Unassembled WGS sequence"/>
</dbReference>
<comment type="caution">
    <text evidence="8">The sequence shown here is derived from an EMBL/GenBank/DDBJ whole genome shotgun (WGS) entry which is preliminary data.</text>
</comment>
<evidence type="ECO:0000256" key="5">
    <source>
        <dbReference type="ARBA" id="ARBA00024045"/>
    </source>
</evidence>
<dbReference type="EMBL" id="QGNW01001336">
    <property type="protein sequence ID" value="RVW45064.1"/>
    <property type="molecule type" value="Genomic_DNA"/>
</dbReference>
<dbReference type="PANTHER" id="PTHR45868:SF14">
    <property type="entry name" value="OS08G0205500 PROTEIN"/>
    <property type="match status" value="1"/>
</dbReference>
<evidence type="ECO:0000256" key="3">
    <source>
        <dbReference type="ARBA" id="ARBA00023288"/>
    </source>
</evidence>
<reference evidence="8 9" key="1">
    <citation type="journal article" date="2018" name="PLoS Genet.">
        <title>Population sequencing reveals clonal diversity and ancestral inbreeding in the grapevine cultivar Chardonnay.</title>
        <authorList>
            <person name="Roach M.J."/>
            <person name="Johnson D.L."/>
            <person name="Bohlmann J."/>
            <person name="van Vuuren H.J."/>
            <person name="Jones S.J."/>
            <person name="Pretorius I.S."/>
            <person name="Schmidt S.A."/>
            <person name="Borneman A.R."/>
        </authorList>
    </citation>
    <scope>NUCLEOTIDE SEQUENCE [LARGE SCALE GENOMIC DNA]</scope>
    <source>
        <strain evidence="9">cv. Chardonnay</strain>
        <tissue evidence="8">Leaf</tissue>
    </source>
</reference>
<gene>
    <name evidence="8" type="primary">HIPP32_5</name>
    <name evidence="8" type="ORF">CK203_067458</name>
</gene>
<dbReference type="SUPFAM" id="SSF55008">
    <property type="entry name" value="HMA, heavy metal-associated domain"/>
    <property type="match status" value="1"/>
</dbReference>
<feature type="region of interest" description="Disordered" evidence="6">
    <location>
        <begin position="113"/>
        <end position="163"/>
    </location>
</feature>
<feature type="compositionally biased region" description="Basic and acidic residues" evidence="6">
    <location>
        <begin position="83"/>
        <end position="97"/>
    </location>
</feature>
<protein>
    <submittedName>
        <fullName evidence="8">Heavy metal-associated isoprenylated plant protein 32</fullName>
    </submittedName>
</protein>
<feature type="region of interest" description="Disordered" evidence="6">
    <location>
        <begin position="74"/>
        <end position="97"/>
    </location>
</feature>